<dbReference type="GO" id="GO:0090374">
    <property type="term" value="P:oligopeptide export from mitochondrion"/>
    <property type="evidence" value="ECO:0007669"/>
    <property type="project" value="TreeGrafter"/>
</dbReference>
<feature type="domain" description="ABC transporter" evidence="5">
    <location>
        <begin position="95"/>
        <end position="143"/>
    </location>
</feature>
<dbReference type="Gene3D" id="1.20.1560.10">
    <property type="entry name" value="ABC transporter type 1, transmembrane domain"/>
    <property type="match status" value="1"/>
</dbReference>
<gene>
    <name evidence="6" type="ORF">EV702DRAFT_1196468</name>
</gene>
<dbReference type="Pfam" id="PF00005">
    <property type="entry name" value="ABC_tran"/>
    <property type="match status" value="1"/>
</dbReference>
<comment type="caution">
    <text evidence="6">The sequence shown here is derived from an EMBL/GenBank/DDBJ whole genome shotgun (WGS) entry which is preliminary data.</text>
</comment>
<reference evidence="6" key="1">
    <citation type="journal article" date="2020" name="New Phytol.">
        <title>Comparative genomics reveals dynamic genome evolution in host specialist ectomycorrhizal fungi.</title>
        <authorList>
            <person name="Lofgren L.A."/>
            <person name="Nguyen N.H."/>
            <person name="Vilgalys R."/>
            <person name="Ruytinx J."/>
            <person name="Liao H.L."/>
            <person name="Branco S."/>
            <person name="Kuo A."/>
            <person name="LaButti K."/>
            <person name="Lipzen A."/>
            <person name="Andreopoulos W."/>
            <person name="Pangilinan J."/>
            <person name="Riley R."/>
            <person name="Hundley H."/>
            <person name="Na H."/>
            <person name="Barry K."/>
            <person name="Grigoriev I.V."/>
            <person name="Stajich J.E."/>
            <person name="Kennedy P.G."/>
        </authorList>
    </citation>
    <scope>NUCLEOTIDE SEQUENCE</scope>
    <source>
        <strain evidence="6">DOB743</strain>
    </source>
</reference>
<dbReference type="SUPFAM" id="SSF52540">
    <property type="entry name" value="P-loop containing nucleoside triphosphate hydrolases"/>
    <property type="match status" value="1"/>
</dbReference>
<sequence length="143" mass="15308">MPSSPSWSDHYLLLYLHLNYKVIVVPLFGSEFLSCFTKAITCACGAAAKLIATIECIPDIDSANPGRLKPAKVNGEITFEDVKFNYLSCANVPILKGINITFPAGKTTALVGASGSGKSMIVSLTEHFYDPLSGFVMLDGTDL</sequence>
<evidence type="ECO:0000256" key="3">
    <source>
        <dbReference type="ARBA" id="ARBA00022989"/>
    </source>
</evidence>
<evidence type="ECO:0000256" key="4">
    <source>
        <dbReference type="ARBA" id="ARBA00023136"/>
    </source>
</evidence>
<dbReference type="GO" id="GO:0005524">
    <property type="term" value="F:ATP binding"/>
    <property type="evidence" value="ECO:0007669"/>
    <property type="project" value="InterPro"/>
</dbReference>
<dbReference type="PANTHER" id="PTHR43394:SF1">
    <property type="entry name" value="ATP-BINDING CASSETTE SUB-FAMILY B MEMBER 10, MITOCHONDRIAL"/>
    <property type="match status" value="1"/>
</dbReference>
<dbReference type="GO" id="GO:0005743">
    <property type="term" value="C:mitochondrial inner membrane"/>
    <property type="evidence" value="ECO:0007669"/>
    <property type="project" value="TreeGrafter"/>
</dbReference>
<accession>A0A9P7D3F5</accession>
<dbReference type="AlphaFoldDB" id="A0A9P7D3F5"/>
<evidence type="ECO:0000313" key="6">
    <source>
        <dbReference type="EMBL" id="KAG1778064.1"/>
    </source>
</evidence>
<dbReference type="Proteomes" id="UP000714275">
    <property type="component" value="Unassembled WGS sequence"/>
</dbReference>
<protein>
    <recommendedName>
        <fullName evidence="5">ABC transporter domain-containing protein</fullName>
    </recommendedName>
</protein>
<proteinExistence type="predicted"/>
<dbReference type="GO" id="GO:0016887">
    <property type="term" value="F:ATP hydrolysis activity"/>
    <property type="evidence" value="ECO:0007669"/>
    <property type="project" value="InterPro"/>
</dbReference>
<dbReference type="Gene3D" id="3.40.50.300">
    <property type="entry name" value="P-loop containing nucleotide triphosphate hydrolases"/>
    <property type="match status" value="1"/>
</dbReference>
<evidence type="ECO:0000256" key="1">
    <source>
        <dbReference type="ARBA" id="ARBA00004141"/>
    </source>
</evidence>
<evidence type="ECO:0000313" key="7">
    <source>
        <dbReference type="Proteomes" id="UP000714275"/>
    </source>
</evidence>
<dbReference type="GO" id="GO:0015421">
    <property type="term" value="F:ABC-type oligopeptide transporter activity"/>
    <property type="evidence" value="ECO:0007669"/>
    <property type="project" value="TreeGrafter"/>
</dbReference>
<name>A0A9P7D3F5_9AGAM</name>
<dbReference type="InterPro" id="IPR039421">
    <property type="entry name" value="Type_1_exporter"/>
</dbReference>
<dbReference type="InterPro" id="IPR027417">
    <property type="entry name" value="P-loop_NTPase"/>
</dbReference>
<evidence type="ECO:0000256" key="2">
    <source>
        <dbReference type="ARBA" id="ARBA00022692"/>
    </source>
</evidence>
<comment type="subcellular location">
    <subcellularLocation>
        <location evidence="1">Membrane</location>
        <topology evidence="1">Multi-pass membrane protein</topology>
    </subcellularLocation>
</comment>
<keyword evidence="2" id="KW-0812">Transmembrane</keyword>
<dbReference type="OrthoDB" id="2685831at2759"/>
<keyword evidence="3" id="KW-1133">Transmembrane helix</keyword>
<evidence type="ECO:0000259" key="5">
    <source>
        <dbReference type="Pfam" id="PF00005"/>
    </source>
</evidence>
<dbReference type="PANTHER" id="PTHR43394">
    <property type="entry name" value="ATP-DEPENDENT PERMEASE MDL1, MITOCHONDRIAL"/>
    <property type="match status" value="1"/>
</dbReference>
<dbReference type="InterPro" id="IPR003439">
    <property type="entry name" value="ABC_transporter-like_ATP-bd"/>
</dbReference>
<keyword evidence="4" id="KW-0472">Membrane</keyword>
<keyword evidence="7" id="KW-1185">Reference proteome</keyword>
<dbReference type="InterPro" id="IPR036640">
    <property type="entry name" value="ABC1_TM_sf"/>
</dbReference>
<dbReference type="EMBL" id="JABBWD010000017">
    <property type="protein sequence ID" value="KAG1778064.1"/>
    <property type="molecule type" value="Genomic_DNA"/>
</dbReference>
<organism evidence="6 7">
    <name type="scientific">Suillus placidus</name>
    <dbReference type="NCBI Taxonomy" id="48579"/>
    <lineage>
        <taxon>Eukaryota</taxon>
        <taxon>Fungi</taxon>
        <taxon>Dikarya</taxon>
        <taxon>Basidiomycota</taxon>
        <taxon>Agaricomycotina</taxon>
        <taxon>Agaricomycetes</taxon>
        <taxon>Agaricomycetidae</taxon>
        <taxon>Boletales</taxon>
        <taxon>Suillineae</taxon>
        <taxon>Suillaceae</taxon>
        <taxon>Suillus</taxon>
    </lineage>
</organism>